<keyword evidence="2" id="KW-1185">Reference proteome</keyword>
<sequence>MSDNQAIKTEPLEEPEYEQMLNQKDALPEELRKRVATLETQCVQMKEERGVWRHRALRSESKAEEVNKEYVRVVQTLYGENEKLLEEVHHTNNIREELVRELDLKGFEREIDAVVLIVPSFSIRFYLTESLVPFVRAIDGLESVSISN</sequence>
<dbReference type="WBParaSite" id="Csp11.Scaffold629.g12721.t1">
    <property type="protein sequence ID" value="Csp11.Scaffold629.g12721.t1"/>
    <property type="gene ID" value="Csp11.Scaffold629.g12721"/>
</dbReference>
<accession>A0A1I7TXA1</accession>
<dbReference type="AlphaFoldDB" id="A0A1I7TXA1"/>
<organism evidence="2 3">
    <name type="scientific">Caenorhabditis tropicalis</name>
    <dbReference type="NCBI Taxonomy" id="1561998"/>
    <lineage>
        <taxon>Eukaryota</taxon>
        <taxon>Metazoa</taxon>
        <taxon>Ecdysozoa</taxon>
        <taxon>Nematoda</taxon>
        <taxon>Chromadorea</taxon>
        <taxon>Rhabditida</taxon>
        <taxon>Rhabditina</taxon>
        <taxon>Rhabditomorpha</taxon>
        <taxon>Rhabditoidea</taxon>
        <taxon>Rhabditidae</taxon>
        <taxon>Peloderinae</taxon>
        <taxon>Caenorhabditis</taxon>
    </lineage>
</organism>
<evidence type="ECO:0000313" key="3">
    <source>
        <dbReference type="WBParaSite" id="Csp11.Scaffold629.g12721.t1"/>
    </source>
</evidence>
<feature type="region of interest" description="Disordered" evidence="1">
    <location>
        <begin position="1"/>
        <end position="24"/>
    </location>
</feature>
<dbReference type="Proteomes" id="UP000095282">
    <property type="component" value="Unplaced"/>
</dbReference>
<evidence type="ECO:0000256" key="1">
    <source>
        <dbReference type="SAM" id="MobiDB-lite"/>
    </source>
</evidence>
<evidence type="ECO:0000313" key="2">
    <source>
        <dbReference type="Proteomes" id="UP000095282"/>
    </source>
</evidence>
<name>A0A1I7TXA1_9PELO</name>
<proteinExistence type="predicted"/>
<reference evidence="3" key="1">
    <citation type="submission" date="2016-11" db="UniProtKB">
        <authorList>
            <consortium name="WormBaseParasite"/>
        </authorList>
    </citation>
    <scope>IDENTIFICATION</scope>
</reference>
<protein>
    <submittedName>
        <fullName evidence="3">MICOS complex subunit MIC60</fullName>
    </submittedName>
</protein>